<dbReference type="GO" id="GO:0005886">
    <property type="term" value="C:plasma membrane"/>
    <property type="evidence" value="ECO:0007669"/>
    <property type="project" value="UniProtKB-SubCell"/>
</dbReference>
<dbReference type="Proteomes" id="UP000290218">
    <property type="component" value="Unassembled WGS sequence"/>
</dbReference>
<comment type="similarity">
    <text evidence="6">Belongs to the ABC-4 integral membrane protein family.</text>
</comment>
<accession>A0A4Q1C9Q1</accession>
<dbReference type="GO" id="GO:0022857">
    <property type="term" value="F:transmembrane transporter activity"/>
    <property type="evidence" value="ECO:0007669"/>
    <property type="project" value="TreeGrafter"/>
</dbReference>
<feature type="domain" description="MacB-like periplasmic core" evidence="9">
    <location>
        <begin position="21"/>
        <end position="243"/>
    </location>
</feature>
<dbReference type="PANTHER" id="PTHR30572">
    <property type="entry name" value="MEMBRANE COMPONENT OF TRANSPORTER-RELATED"/>
    <property type="match status" value="1"/>
</dbReference>
<dbReference type="RefSeq" id="WP_129047132.1">
    <property type="nucleotide sequence ID" value="NZ_SDHX01000001.1"/>
</dbReference>
<dbReference type="InterPro" id="IPR003838">
    <property type="entry name" value="ABC3_permease_C"/>
</dbReference>
<evidence type="ECO:0000256" key="3">
    <source>
        <dbReference type="ARBA" id="ARBA00022692"/>
    </source>
</evidence>
<dbReference type="Pfam" id="PF12704">
    <property type="entry name" value="MacB_PCD"/>
    <property type="match status" value="1"/>
</dbReference>
<dbReference type="AlphaFoldDB" id="A0A4Q1C9Q1"/>
<gene>
    <name evidence="10" type="ORF">ESB00_07740</name>
</gene>
<comment type="subcellular location">
    <subcellularLocation>
        <location evidence="1">Cell membrane</location>
        <topology evidence="1">Multi-pass membrane protein</topology>
    </subcellularLocation>
</comment>
<proteinExistence type="inferred from homology"/>
<reference evidence="10 11" key="1">
    <citation type="submission" date="2019-01" db="EMBL/GenBank/DDBJ databases">
        <title>Lacunisphaera sp. strain TWA-58.</title>
        <authorList>
            <person name="Chen W.-M."/>
        </authorList>
    </citation>
    <scope>NUCLEOTIDE SEQUENCE [LARGE SCALE GENOMIC DNA]</scope>
    <source>
        <strain evidence="10 11">TWA-58</strain>
    </source>
</reference>
<organism evidence="10 11">
    <name type="scientific">Oleiharenicola lentus</name>
    <dbReference type="NCBI Taxonomy" id="2508720"/>
    <lineage>
        <taxon>Bacteria</taxon>
        <taxon>Pseudomonadati</taxon>
        <taxon>Verrucomicrobiota</taxon>
        <taxon>Opitutia</taxon>
        <taxon>Opitutales</taxon>
        <taxon>Opitutaceae</taxon>
        <taxon>Oleiharenicola</taxon>
    </lineage>
</organism>
<feature type="domain" description="ABC3 transporter permease C-terminal" evidence="8">
    <location>
        <begin position="287"/>
        <end position="401"/>
    </location>
</feature>
<keyword evidence="11" id="KW-1185">Reference proteome</keyword>
<evidence type="ECO:0000256" key="1">
    <source>
        <dbReference type="ARBA" id="ARBA00004651"/>
    </source>
</evidence>
<dbReference type="PANTHER" id="PTHR30572:SF4">
    <property type="entry name" value="ABC TRANSPORTER PERMEASE YTRF"/>
    <property type="match status" value="1"/>
</dbReference>
<evidence type="ECO:0000256" key="4">
    <source>
        <dbReference type="ARBA" id="ARBA00022989"/>
    </source>
</evidence>
<feature type="transmembrane region" description="Helical" evidence="7">
    <location>
        <begin position="371"/>
        <end position="391"/>
    </location>
</feature>
<keyword evidence="4 7" id="KW-1133">Transmembrane helix</keyword>
<evidence type="ECO:0000256" key="2">
    <source>
        <dbReference type="ARBA" id="ARBA00022475"/>
    </source>
</evidence>
<evidence type="ECO:0000256" key="5">
    <source>
        <dbReference type="ARBA" id="ARBA00023136"/>
    </source>
</evidence>
<dbReference type="InterPro" id="IPR050250">
    <property type="entry name" value="Macrolide_Exporter_MacB"/>
</dbReference>
<comment type="caution">
    <text evidence="10">The sequence shown here is derived from an EMBL/GenBank/DDBJ whole genome shotgun (WGS) entry which is preliminary data.</text>
</comment>
<dbReference type="Pfam" id="PF02687">
    <property type="entry name" value="FtsX"/>
    <property type="match status" value="1"/>
</dbReference>
<dbReference type="OrthoDB" id="9770099at2"/>
<sequence>MLFTEILKLALDSLKANKLRSSLTMLGIAVGVFSVIGVMTVISGLKGSIESGLNVLGANSFQFMKYPALNFSDPRQRFANRRDIDYHQAQRFKELMGDQAQISLMLRRGGRVATYMDRRTNPNVMLGGGDENFISSRNYEIAAGRNLGADDVEYGRAVVLLGDELSNKLFPNENPLGRMVRIDGQNYTVVGLLSKKGSSFGQSQDNFAVTPISQFLEAYGRTGRSIAVNIQAKNQAELKAIEEVAVGTMRLVRGLDPEDPNDFEVFSNDSLIEAFNSIANTVAVGAFVISAIALLASGVGVMNIMLVSVTERTKEIGIRKSIGAKKRSILSQFLIEAVVLSMVGGLGGIAVGVIGGNIVAGMLNATAVFPWGWAFGGMTVCSGIGIVFGFYPAWKAASLDPIEALRYE</sequence>
<feature type="transmembrane region" description="Helical" evidence="7">
    <location>
        <begin position="23"/>
        <end position="45"/>
    </location>
</feature>
<evidence type="ECO:0000259" key="8">
    <source>
        <dbReference type="Pfam" id="PF02687"/>
    </source>
</evidence>
<keyword evidence="3 7" id="KW-0812">Transmembrane</keyword>
<name>A0A4Q1C9Q1_9BACT</name>
<evidence type="ECO:0000256" key="7">
    <source>
        <dbReference type="SAM" id="Phobius"/>
    </source>
</evidence>
<dbReference type="EMBL" id="SDHX01000001">
    <property type="protein sequence ID" value="RXK55767.1"/>
    <property type="molecule type" value="Genomic_DNA"/>
</dbReference>
<evidence type="ECO:0000313" key="11">
    <source>
        <dbReference type="Proteomes" id="UP000290218"/>
    </source>
</evidence>
<keyword evidence="5 7" id="KW-0472">Membrane</keyword>
<feature type="transmembrane region" description="Helical" evidence="7">
    <location>
        <begin position="282"/>
        <end position="309"/>
    </location>
</feature>
<evidence type="ECO:0000313" key="10">
    <source>
        <dbReference type="EMBL" id="RXK55767.1"/>
    </source>
</evidence>
<feature type="transmembrane region" description="Helical" evidence="7">
    <location>
        <begin position="330"/>
        <end position="359"/>
    </location>
</feature>
<dbReference type="InterPro" id="IPR025857">
    <property type="entry name" value="MacB_PCD"/>
</dbReference>
<keyword evidence="2" id="KW-1003">Cell membrane</keyword>
<evidence type="ECO:0000259" key="9">
    <source>
        <dbReference type="Pfam" id="PF12704"/>
    </source>
</evidence>
<protein>
    <submittedName>
        <fullName evidence="10">FtsX-like permease family protein</fullName>
    </submittedName>
</protein>
<evidence type="ECO:0000256" key="6">
    <source>
        <dbReference type="ARBA" id="ARBA00038076"/>
    </source>
</evidence>